<dbReference type="Proteomes" id="UP000199400">
    <property type="component" value="Unassembled WGS sequence"/>
</dbReference>
<dbReference type="AlphaFoldDB" id="A0A1I1U5W9"/>
<keyword evidence="2" id="KW-1185">Reference proteome</keyword>
<dbReference type="PANTHER" id="PTHR35866">
    <property type="entry name" value="PUTATIVE-RELATED"/>
    <property type="match status" value="1"/>
</dbReference>
<gene>
    <name evidence="1" type="ORF">SAMN02745121_00993</name>
</gene>
<name>A0A1I1U5W9_9BACT</name>
<dbReference type="Pfam" id="PF03692">
    <property type="entry name" value="CxxCxxCC"/>
    <property type="match status" value="1"/>
</dbReference>
<protein>
    <recommendedName>
        <fullName evidence="3">Zinc-or iron-chelating domain-containing protein</fullName>
    </recommendedName>
</protein>
<sequence>MATPPETEWPYEVSEFECHRCGNCCRGDGDVALTPDDVVRLAAHAGLAVEAYLARYTWRREDGATCLIDQGDALRSCVYLTPENTCEVHAIKPTQCVGFPMKWRPSDALEICAGLRAAAGLPYPTRRTMNRRTG</sequence>
<dbReference type="EMBL" id="FOMX01000003">
    <property type="protein sequence ID" value="SFD66075.1"/>
    <property type="molecule type" value="Genomic_DNA"/>
</dbReference>
<accession>A0A1I1U5W9</accession>
<evidence type="ECO:0008006" key="3">
    <source>
        <dbReference type="Google" id="ProtNLM"/>
    </source>
</evidence>
<reference evidence="2" key="1">
    <citation type="submission" date="2016-10" db="EMBL/GenBank/DDBJ databases">
        <authorList>
            <person name="Varghese N."/>
            <person name="Submissions S."/>
        </authorList>
    </citation>
    <scope>NUCLEOTIDE SEQUENCE [LARGE SCALE GENOMIC DNA]</scope>
    <source>
        <strain evidence="2">ATCC 25963</strain>
    </source>
</reference>
<proteinExistence type="predicted"/>
<dbReference type="STRING" id="54.SAMN02745121_00993"/>
<organism evidence="1 2">
    <name type="scientific">Nannocystis exedens</name>
    <dbReference type="NCBI Taxonomy" id="54"/>
    <lineage>
        <taxon>Bacteria</taxon>
        <taxon>Pseudomonadati</taxon>
        <taxon>Myxococcota</taxon>
        <taxon>Polyangia</taxon>
        <taxon>Nannocystales</taxon>
        <taxon>Nannocystaceae</taxon>
        <taxon>Nannocystis</taxon>
    </lineage>
</organism>
<dbReference type="InterPro" id="IPR005358">
    <property type="entry name" value="Puta_zinc/iron-chelating_dom"/>
</dbReference>
<dbReference type="PANTHER" id="PTHR35866:SF1">
    <property type="entry name" value="YKGJ FAMILY CYSTEINE CLUSTER PROTEIN"/>
    <property type="match status" value="1"/>
</dbReference>
<evidence type="ECO:0000313" key="1">
    <source>
        <dbReference type="EMBL" id="SFD66075.1"/>
    </source>
</evidence>
<dbReference type="RefSeq" id="WP_211302452.1">
    <property type="nucleotide sequence ID" value="NZ_FOMX01000003.1"/>
</dbReference>
<evidence type="ECO:0000313" key="2">
    <source>
        <dbReference type="Proteomes" id="UP000199400"/>
    </source>
</evidence>